<accession>A0A484GN15</accession>
<dbReference type="AlphaFoldDB" id="A0A484GN15"/>
<name>A0A484GN15_SOUCH</name>
<evidence type="ECO:0000256" key="1">
    <source>
        <dbReference type="SAM" id="MobiDB-lite"/>
    </source>
</evidence>
<evidence type="ECO:0000313" key="2">
    <source>
        <dbReference type="EMBL" id="TEA36871.1"/>
    </source>
</evidence>
<evidence type="ECO:0000313" key="3">
    <source>
        <dbReference type="Proteomes" id="UP000295264"/>
    </source>
</evidence>
<dbReference type="EMBL" id="QWLN02005773">
    <property type="protein sequence ID" value="TEA36871.1"/>
    <property type="molecule type" value="Genomic_DNA"/>
</dbReference>
<protein>
    <submittedName>
        <fullName evidence="2">Uncharacterized protein</fullName>
    </submittedName>
</protein>
<dbReference type="Proteomes" id="UP000295264">
    <property type="component" value="Unassembled WGS sequence"/>
</dbReference>
<keyword evidence="3" id="KW-1185">Reference proteome</keyword>
<feature type="region of interest" description="Disordered" evidence="1">
    <location>
        <begin position="35"/>
        <end position="60"/>
    </location>
</feature>
<feature type="non-terminal residue" evidence="2">
    <location>
        <position position="1"/>
    </location>
</feature>
<organism evidence="2 3">
    <name type="scientific">Sousa chinensis</name>
    <name type="common">Indo-pacific humpbacked dolphin</name>
    <name type="synonym">Steno chinensis</name>
    <dbReference type="NCBI Taxonomy" id="103600"/>
    <lineage>
        <taxon>Eukaryota</taxon>
        <taxon>Metazoa</taxon>
        <taxon>Chordata</taxon>
        <taxon>Craniata</taxon>
        <taxon>Vertebrata</taxon>
        <taxon>Euteleostomi</taxon>
        <taxon>Mammalia</taxon>
        <taxon>Eutheria</taxon>
        <taxon>Laurasiatheria</taxon>
        <taxon>Artiodactyla</taxon>
        <taxon>Whippomorpha</taxon>
        <taxon>Cetacea</taxon>
        <taxon>Odontoceti</taxon>
        <taxon>Delphinidae</taxon>
        <taxon>Sousa</taxon>
    </lineage>
</organism>
<sequence>KRLAYQRFKVLLPVGVVGTGEGAVLTPQKVYSQDADLIPQHNTDEKTTQSRRKKRRRWQL</sequence>
<comment type="caution">
    <text evidence="2">The sequence shown here is derived from an EMBL/GenBank/DDBJ whole genome shotgun (WGS) entry which is preliminary data.</text>
</comment>
<feature type="compositionally biased region" description="Basic residues" evidence="1">
    <location>
        <begin position="49"/>
        <end position="60"/>
    </location>
</feature>
<feature type="non-terminal residue" evidence="2">
    <location>
        <position position="60"/>
    </location>
</feature>
<proteinExistence type="predicted"/>
<gene>
    <name evidence="2" type="ORF">DBR06_SOUSAS44310015</name>
</gene>
<reference evidence="2 3" key="1">
    <citation type="journal article" date="2018" name="Genomics">
        <title>Molecular footprints of inshore aquatic adaptation in Indo-Pacific humpback dolphin (Sousa chinensis).</title>
        <authorList>
            <person name="Ming Y."/>
            <person name="Jian J."/>
            <person name="Yu F."/>
            <person name="Yu X."/>
            <person name="Wang J."/>
            <person name="Liu W."/>
        </authorList>
    </citation>
    <scope>NUCLEOTIDE SEQUENCE [LARGE SCALE GENOMIC DNA]</scope>
    <source>
        <strain evidence="2">MY-2018</strain>
        <tissue evidence="2">Skin</tissue>
    </source>
</reference>